<feature type="repeat" description="FG-GAP" evidence="12">
    <location>
        <begin position="125"/>
        <end position="172"/>
    </location>
</feature>
<keyword evidence="3" id="KW-0812">Transmembrane</keyword>
<evidence type="ECO:0000259" key="15">
    <source>
        <dbReference type="Pfam" id="PF20805"/>
    </source>
</evidence>
<dbReference type="Pfam" id="PF20805">
    <property type="entry name" value="Integrin_A_Ig_2"/>
    <property type="match status" value="1"/>
</dbReference>
<organism evidence="17 18">
    <name type="scientific">Ranatra chinensis</name>
    <dbReference type="NCBI Taxonomy" id="642074"/>
    <lineage>
        <taxon>Eukaryota</taxon>
        <taxon>Metazoa</taxon>
        <taxon>Ecdysozoa</taxon>
        <taxon>Arthropoda</taxon>
        <taxon>Hexapoda</taxon>
        <taxon>Insecta</taxon>
        <taxon>Pterygota</taxon>
        <taxon>Neoptera</taxon>
        <taxon>Paraneoptera</taxon>
        <taxon>Hemiptera</taxon>
        <taxon>Heteroptera</taxon>
        <taxon>Panheteroptera</taxon>
        <taxon>Nepomorpha</taxon>
        <taxon>Nepidae</taxon>
        <taxon>Ranatrinae</taxon>
        <taxon>Ranatra</taxon>
    </lineage>
</organism>
<protein>
    <recommendedName>
        <fullName evidence="19">Integrin alpha-2 domain-containing protein</fullName>
    </recommendedName>
</protein>
<dbReference type="Pfam" id="PF01839">
    <property type="entry name" value="FG-GAP"/>
    <property type="match status" value="2"/>
</dbReference>
<name>A0ABD0Z3I2_9HEMI</name>
<evidence type="ECO:0000256" key="13">
    <source>
        <dbReference type="RuleBase" id="RU003762"/>
    </source>
</evidence>
<dbReference type="SUPFAM" id="SSF69318">
    <property type="entry name" value="Integrin alpha N-terminal domain"/>
    <property type="match status" value="1"/>
</dbReference>
<dbReference type="GO" id="GO:0048513">
    <property type="term" value="P:animal organ development"/>
    <property type="evidence" value="ECO:0007669"/>
    <property type="project" value="UniProtKB-ARBA"/>
</dbReference>
<dbReference type="Gene3D" id="2.60.40.1460">
    <property type="entry name" value="Integrin domains. Chain A, domain 2"/>
    <property type="match status" value="1"/>
</dbReference>
<dbReference type="GO" id="GO:0007229">
    <property type="term" value="P:integrin-mediated signaling pathway"/>
    <property type="evidence" value="ECO:0007669"/>
    <property type="project" value="UniProtKB-KW"/>
</dbReference>
<dbReference type="Proteomes" id="UP001558652">
    <property type="component" value="Unassembled WGS sequence"/>
</dbReference>
<dbReference type="InterPro" id="IPR013517">
    <property type="entry name" value="FG-GAP"/>
</dbReference>
<evidence type="ECO:0000256" key="12">
    <source>
        <dbReference type="PROSITE-ProRule" id="PRU00803"/>
    </source>
</evidence>
<evidence type="ECO:0000256" key="1">
    <source>
        <dbReference type="ARBA" id="ARBA00004479"/>
    </source>
</evidence>
<evidence type="ECO:0000256" key="3">
    <source>
        <dbReference type="ARBA" id="ARBA00022692"/>
    </source>
</evidence>
<evidence type="ECO:0000256" key="2">
    <source>
        <dbReference type="ARBA" id="ARBA00008054"/>
    </source>
</evidence>
<dbReference type="PANTHER" id="PTHR23220">
    <property type="entry name" value="INTEGRIN ALPHA"/>
    <property type="match status" value="1"/>
</dbReference>
<dbReference type="PRINTS" id="PR01185">
    <property type="entry name" value="INTEGRINA"/>
</dbReference>
<dbReference type="Gene3D" id="2.130.10.130">
    <property type="entry name" value="Integrin alpha, N-terminal"/>
    <property type="match status" value="1"/>
</dbReference>
<evidence type="ECO:0000256" key="9">
    <source>
        <dbReference type="ARBA" id="ARBA00023136"/>
    </source>
</evidence>
<keyword evidence="11" id="KW-0325">Glycoprotein</keyword>
<sequence length="632" mass="69941">MSTSQGPHTDDDSYLGYSVAAGNFSGEPGPGDAAVGMPRGHGLFGQVVLFSWNVKNLQNITGEQIGAYFGYSLCVGDIDGDSRDDLVIGAPMYTDLSNNMGHYETGRIYVVYQGSGTRDGKNSKGRFGLALASLRDINRDGYGDFAVGAPYDGPKERGAVYIFHGSSLGVRPKASQIIYSEDIIGQPATFGFSLAGGHDLDRNEYPDVVVGAYESDMAVFLKARPVVKVTASITFVGEKSISLKEKNCTLKDSTKVPCHTLNICIQYDGLGVNPQLEFDLQFILDAKKVNSPRMYFISNEGRNVINQTLILEKGKQKCKSMFVYIKPNIRDKLTAIEAEMVYSLKERGGSNIRKRSLTPILNLNEELSRKDSITIQKNCGRDNICIPDLRLIATPSVDQYLLGSGERLNLDVMVQNEGEDAFEAVFDLKVPPGLNYVKIERLDEAEKEIAVQCSAPAFINNNTLHCDIGNPLPKEKLVRFNVVLQPYHQEGMKQRYEFSMAVNSTNPENRTSVSDNFQELAVPIWVETDLILLGFSQPADVHHNTSLYKAENITHESQVGPQVSHIYSIRNKGPSDIVETEAIFLWPAYTLAGDHLLYLLEQPKTSDNVKCEYVEDVNAENLKVSLSNRLKQ</sequence>
<dbReference type="GO" id="GO:0016020">
    <property type="term" value="C:membrane"/>
    <property type="evidence" value="ECO:0007669"/>
    <property type="project" value="UniProtKB-SubCell"/>
</dbReference>
<dbReference type="SMART" id="SM00191">
    <property type="entry name" value="Int_alpha"/>
    <property type="match status" value="4"/>
</dbReference>
<dbReference type="GO" id="GO:0007157">
    <property type="term" value="P:heterophilic cell-cell adhesion via plasma membrane cell adhesion molecules"/>
    <property type="evidence" value="ECO:0007669"/>
    <property type="project" value="UniProtKB-ARBA"/>
</dbReference>
<keyword evidence="7" id="KW-1133">Transmembrane helix</keyword>
<evidence type="ECO:0000256" key="5">
    <source>
        <dbReference type="ARBA" id="ARBA00022737"/>
    </source>
</evidence>
<feature type="repeat" description="FG-GAP" evidence="12">
    <location>
        <begin position="176"/>
        <end position="238"/>
    </location>
</feature>
<evidence type="ECO:0008006" key="19">
    <source>
        <dbReference type="Google" id="ProtNLM"/>
    </source>
</evidence>
<evidence type="ECO:0000313" key="17">
    <source>
        <dbReference type="EMBL" id="KAL1138247.1"/>
    </source>
</evidence>
<keyword evidence="4" id="KW-0732">Signal</keyword>
<dbReference type="InterPro" id="IPR048286">
    <property type="entry name" value="Integrin_alpha_Ig-like_3"/>
</dbReference>
<proteinExistence type="inferred from homology"/>
<keyword evidence="8 13" id="KW-0401">Integrin</keyword>
<evidence type="ECO:0000259" key="16">
    <source>
        <dbReference type="Pfam" id="PF20806"/>
    </source>
</evidence>
<dbReference type="InterPro" id="IPR013519">
    <property type="entry name" value="Int_alpha_beta-p"/>
</dbReference>
<dbReference type="GO" id="GO:0031589">
    <property type="term" value="P:cell-substrate adhesion"/>
    <property type="evidence" value="ECO:0007669"/>
    <property type="project" value="UniProtKB-ARBA"/>
</dbReference>
<evidence type="ECO:0000256" key="6">
    <source>
        <dbReference type="ARBA" id="ARBA00022889"/>
    </source>
</evidence>
<gene>
    <name evidence="17" type="ORF">AAG570_009936</name>
</gene>
<dbReference type="SUPFAM" id="SSF69179">
    <property type="entry name" value="Integrin domains"/>
    <property type="match status" value="3"/>
</dbReference>
<feature type="domain" description="Integrin alpha third immunoglobulin-like" evidence="16">
    <location>
        <begin position="531"/>
        <end position="626"/>
    </location>
</feature>
<feature type="domain" description="Integrin alpha second immunoglobulin-like" evidence="15">
    <location>
        <begin position="379"/>
        <end position="523"/>
    </location>
</feature>
<keyword evidence="10 13" id="KW-0675">Receptor</keyword>
<dbReference type="Gene3D" id="2.60.40.1530">
    <property type="entry name" value="ntegrin, alpha v. Chain A, domain 4"/>
    <property type="match status" value="1"/>
</dbReference>
<comment type="subcellular location">
    <subcellularLocation>
        <location evidence="1 13">Membrane</location>
        <topology evidence="1 13">Single-pass type I membrane protein</topology>
    </subcellularLocation>
</comment>
<dbReference type="Pfam" id="PF20806">
    <property type="entry name" value="Integrin_A_Ig_3"/>
    <property type="match status" value="1"/>
</dbReference>
<dbReference type="InterPro" id="IPR028994">
    <property type="entry name" value="Integrin_alpha_N"/>
</dbReference>
<dbReference type="Pfam" id="PF08441">
    <property type="entry name" value="Integrin_A_Ig_1"/>
    <property type="match status" value="1"/>
</dbReference>
<dbReference type="EMBL" id="JBFDAA010000004">
    <property type="protein sequence ID" value="KAL1138247.1"/>
    <property type="molecule type" value="Genomic_DNA"/>
</dbReference>
<feature type="repeat" description="FG-GAP" evidence="12">
    <location>
        <begin position="55"/>
        <end position="120"/>
    </location>
</feature>
<dbReference type="InterPro" id="IPR048285">
    <property type="entry name" value="Integrin_alpha_Ig-like_2"/>
</dbReference>
<dbReference type="InterPro" id="IPR013649">
    <property type="entry name" value="Integrin_alpha_Ig-like_1"/>
</dbReference>
<keyword evidence="9" id="KW-0472">Membrane</keyword>
<dbReference type="PROSITE" id="PS51470">
    <property type="entry name" value="FG_GAP"/>
    <property type="match status" value="3"/>
</dbReference>
<keyword evidence="18" id="KW-1185">Reference proteome</keyword>
<evidence type="ECO:0000256" key="8">
    <source>
        <dbReference type="ARBA" id="ARBA00023037"/>
    </source>
</evidence>
<accession>A0ABD0Z3I2</accession>
<evidence type="ECO:0000256" key="7">
    <source>
        <dbReference type="ARBA" id="ARBA00022989"/>
    </source>
</evidence>
<evidence type="ECO:0000313" key="18">
    <source>
        <dbReference type="Proteomes" id="UP001558652"/>
    </source>
</evidence>
<comment type="similarity">
    <text evidence="2 13">Belongs to the integrin alpha chain family.</text>
</comment>
<dbReference type="Gene3D" id="2.60.40.1510">
    <property type="entry name" value="ntegrin, alpha v. Chain A, domain 3"/>
    <property type="match status" value="1"/>
</dbReference>
<dbReference type="InterPro" id="IPR000413">
    <property type="entry name" value="Integrin_alpha"/>
</dbReference>
<evidence type="ECO:0000256" key="11">
    <source>
        <dbReference type="ARBA" id="ARBA00023180"/>
    </source>
</evidence>
<dbReference type="PANTHER" id="PTHR23220:SF133">
    <property type="entry name" value="INTEGRIN ALPHA-PS2"/>
    <property type="match status" value="1"/>
</dbReference>
<evidence type="ECO:0000256" key="4">
    <source>
        <dbReference type="ARBA" id="ARBA00022729"/>
    </source>
</evidence>
<reference evidence="17 18" key="1">
    <citation type="submission" date="2024-07" db="EMBL/GenBank/DDBJ databases">
        <title>Chromosome-level genome assembly of the water stick insect Ranatra chinensis (Heteroptera: Nepidae).</title>
        <authorList>
            <person name="Liu X."/>
        </authorList>
    </citation>
    <scope>NUCLEOTIDE SEQUENCE [LARGE SCALE GENOMIC DNA]</scope>
    <source>
        <strain evidence="17">Cailab_2021Rc</strain>
        <tissue evidence="17">Muscle</tissue>
    </source>
</reference>
<feature type="domain" description="Integrin alpha first immunoglubulin-like" evidence="14">
    <location>
        <begin position="223"/>
        <end position="378"/>
    </location>
</feature>
<dbReference type="InterPro" id="IPR032695">
    <property type="entry name" value="Integrin_dom_sf"/>
</dbReference>
<keyword evidence="6 13" id="KW-0130">Cell adhesion</keyword>
<comment type="caution">
    <text evidence="17">The sequence shown here is derived from an EMBL/GenBank/DDBJ whole genome shotgun (WGS) entry which is preliminary data.</text>
</comment>
<dbReference type="AlphaFoldDB" id="A0ABD0Z3I2"/>
<keyword evidence="5" id="KW-0677">Repeat</keyword>
<evidence type="ECO:0000259" key="14">
    <source>
        <dbReference type="Pfam" id="PF08441"/>
    </source>
</evidence>
<evidence type="ECO:0000256" key="10">
    <source>
        <dbReference type="ARBA" id="ARBA00023170"/>
    </source>
</evidence>